<dbReference type="EMBL" id="QTSX02002431">
    <property type="protein sequence ID" value="KAJ9075549.1"/>
    <property type="molecule type" value="Genomic_DNA"/>
</dbReference>
<gene>
    <name evidence="1" type="ORF">DSO57_1035035</name>
</gene>
<accession>A0ACC2TLE9</accession>
<name>A0ACC2TLE9_9FUNG</name>
<reference evidence="1" key="1">
    <citation type="submission" date="2022-04" db="EMBL/GenBank/DDBJ databases">
        <title>Genome of the entomopathogenic fungus Entomophthora muscae.</title>
        <authorList>
            <person name="Elya C."/>
            <person name="Lovett B.R."/>
            <person name="Lee E."/>
            <person name="Macias A.M."/>
            <person name="Hajek A.E."/>
            <person name="De Bivort B.L."/>
            <person name="Kasson M.T."/>
            <person name="De Fine Licht H.H."/>
            <person name="Stajich J.E."/>
        </authorList>
    </citation>
    <scope>NUCLEOTIDE SEQUENCE</scope>
    <source>
        <strain evidence="1">Berkeley</strain>
    </source>
</reference>
<dbReference type="Proteomes" id="UP001165960">
    <property type="component" value="Unassembled WGS sequence"/>
</dbReference>
<sequence length="87" mass="9681">MPEKEDLCPGVGRCSLIRGLDEQTGIKARKYGIKFQYGPSPMINTTSSCTLAHCKDLNPPKSTPFPAPNLICYTYAIFSSQWHKPHP</sequence>
<evidence type="ECO:0000313" key="1">
    <source>
        <dbReference type="EMBL" id="KAJ9075549.1"/>
    </source>
</evidence>
<comment type="caution">
    <text evidence="1">The sequence shown here is derived from an EMBL/GenBank/DDBJ whole genome shotgun (WGS) entry which is preliminary data.</text>
</comment>
<organism evidence="1 2">
    <name type="scientific">Entomophthora muscae</name>
    <dbReference type="NCBI Taxonomy" id="34485"/>
    <lineage>
        <taxon>Eukaryota</taxon>
        <taxon>Fungi</taxon>
        <taxon>Fungi incertae sedis</taxon>
        <taxon>Zoopagomycota</taxon>
        <taxon>Entomophthoromycotina</taxon>
        <taxon>Entomophthoromycetes</taxon>
        <taxon>Entomophthorales</taxon>
        <taxon>Entomophthoraceae</taxon>
        <taxon>Entomophthora</taxon>
    </lineage>
</organism>
<keyword evidence="2" id="KW-1185">Reference proteome</keyword>
<proteinExistence type="predicted"/>
<protein>
    <submittedName>
        <fullName evidence="1">Uncharacterized protein</fullName>
    </submittedName>
</protein>
<evidence type="ECO:0000313" key="2">
    <source>
        <dbReference type="Proteomes" id="UP001165960"/>
    </source>
</evidence>